<accession>A0ABY7EXR3</accession>
<feature type="region of interest" description="Disordered" evidence="1">
    <location>
        <begin position="229"/>
        <end position="255"/>
    </location>
</feature>
<dbReference type="PANTHER" id="PTHR23011:SF32">
    <property type="entry name" value="CYCLIC NUCLEOTIDE-BINDING DOMAIN-CONTAINING PROTEIN 1"/>
    <property type="match status" value="1"/>
</dbReference>
<gene>
    <name evidence="2" type="ORF">MAR_027493</name>
</gene>
<protein>
    <submittedName>
        <fullName evidence="2">CNBD1-like protein</fullName>
    </submittedName>
</protein>
<dbReference type="Gene3D" id="2.60.120.10">
    <property type="entry name" value="Jelly Rolls"/>
    <property type="match status" value="2"/>
</dbReference>
<keyword evidence="3" id="KW-1185">Reference proteome</keyword>
<sequence length="693" mass="78115">MYEVVVMAKGSSDIHRMALPKTSSEALSNMANRRPLVDHRGDISVFPPKPDFRRGGHGSPRIPDHGFHASDKAKQEHYPPAATVHPCLSGKDTRGRHVLSNAMDDTGAAIQELPLQEGAYITVCRVQVPCQCGEQTQLLEENRECQLLTCKPRMRIFSYSKVPRIEKPPAIDYEKLRELCGIDGLKDMQNGVLQTTEEAHQSFMDNYKNVFVKKPKKLGFPIHSENREHQKSLQSLTVTQNATGKTSTEKVDKSKTKKEWPIDAITHDVRDYLPLLHKQRKIEDPELIRLENLKTLRRISKKLPFQRTAADNDRLFNILRTFSYFKQHIPDHVLKELCVVAVHETWKDPDFTIFGNTGLHMVLQGTVTALTDPYLNEDDGAMLRSPTPLLPTETEITLGAGEFFGTLTKVEGRDIGSKVYSVVTKDSNCEFLKVTAKDYARVIEQIRQREHTEKVNLLLSCGQYKLWPRQPLLKVAELIEWIHYPPNTVIVSEGYMTPFIGFIKSGECHILRQVEVMHTQPNGKRHMGYTANADKVTNTQLVVEVVDLALFNVFKVLASEEYKAPYVAHIKEGTAVIIKQINVVIHVPGGKKEKRTKQVVMGRLGPSESFAELSVLMKEQITCSVVTATKMTLGVIRPEKIKDLDETTIKLFKQSSNRTFGDLTKMSSTPRASGLDTENGLNENSLLCVGDSR</sequence>
<dbReference type="InterPro" id="IPR018490">
    <property type="entry name" value="cNMP-bd_dom_sf"/>
</dbReference>
<proteinExistence type="predicted"/>
<feature type="compositionally biased region" description="Polar residues" evidence="1">
    <location>
        <begin position="232"/>
        <end position="246"/>
    </location>
</feature>
<organism evidence="2 3">
    <name type="scientific">Mya arenaria</name>
    <name type="common">Soft-shell clam</name>
    <dbReference type="NCBI Taxonomy" id="6604"/>
    <lineage>
        <taxon>Eukaryota</taxon>
        <taxon>Metazoa</taxon>
        <taxon>Spiralia</taxon>
        <taxon>Lophotrochozoa</taxon>
        <taxon>Mollusca</taxon>
        <taxon>Bivalvia</taxon>
        <taxon>Autobranchia</taxon>
        <taxon>Heteroconchia</taxon>
        <taxon>Euheterodonta</taxon>
        <taxon>Imparidentia</taxon>
        <taxon>Neoheterodontei</taxon>
        <taxon>Myida</taxon>
        <taxon>Myoidea</taxon>
        <taxon>Myidae</taxon>
        <taxon>Mya</taxon>
    </lineage>
</organism>
<evidence type="ECO:0000313" key="3">
    <source>
        <dbReference type="Proteomes" id="UP001164746"/>
    </source>
</evidence>
<reference evidence="2" key="1">
    <citation type="submission" date="2022-11" db="EMBL/GenBank/DDBJ databases">
        <title>Centuries of genome instability and evolution in soft-shell clam transmissible cancer (bioRxiv).</title>
        <authorList>
            <person name="Hart S.F.M."/>
            <person name="Yonemitsu M.A."/>
            <person name="Giersch R.M."/>
            <person name="Beal B.F."/>
            <person name="Arriagada G."/>
            <person name="Davis B.W."/>
            <person name="Ostrander E.A."/>
            <person name="Goff S.P."/>
            <person name="Metzger M.J."/>
        </authorList>
    </citation>
    <scope>NUCLEOTIDE SEQUENCE</scope>
    <source>
        <strain evidence="2">MELC-2E11</strain>
        <tissue evidence="2">Siphon/mantle</tissue>
    </source>
</reference>
<dbReference type="Proteomes" id="UP001164746">
    <property type="component" value="Chromosome 8"/>
</dbReference>
<dbReference type="InterPro" id="IPR014710">
    <property type="entry name" value="RmlC-like_jellyroll"/>
</dbReference>
<feature type="region of interest" description="Disordered" evidence="1">
    <location>
        <begin position="40"/>
        <end position="60"/>
    </location>
</feature>
<name>A0ABY7EXR3_MYAAR</name>
<dbReference type="PANTHER" id="PTHR23011">
    <property type="entry name" value="CYCLIC NUCLEOTIDE-BINDING DOMAIN CONTAINING PROTEIN"/>
    <property type="match status" value="1"/>
</dbReference>
<evidence type="ECO:0000313" key="2">
    <source>
        <dbReference type="EMBL" id="WAR13313.1"/>
    </source>
</evidence>
<dbReference type="EMBL" id="CP111019">
    <property type="protein sequence ID" value="WAR13313.1"/>
    <property type="molecule type" value="Genomic_DNA"/>
</dbReference>
<dbReference type="SUPFAM" id="SSF51206">
    <property type="entry name" value="cAMP-binding domain-like"/>
    <property type="match status" value="2"/>
</dbReference>
<evidence type="ECO:0000256" key="1">
    <source>
        <dbReference type="SAM" id="MobiDB-lite"/>
    </source>
</evidence>